<dbReference type="SMART" id="SM00591">
    <property type="entry name" value="RWD"/>
    <property type="match status" value="1"/>
</dbReference>
<evidence type="ECO:0000256" key="2">
    <source>
        <dbReference type="ARBA" id="ARBA00022527"/>
    </source>
</evidence>
<feature type="compositionally biased region" description="Low complexity" evidence="11">
    <location>
        <begin position="768"/>
        <end position="777"/>
    </location>
</feature>
<dbReference type="GO" id="GO:0016301">
    <property type="term" value="F:kinase activity"/>
    <property type="evidence" value="ECO:0007669"/>
    <property type="project" value="UniProtKB-KW"/>
</dbReference>
<dbReference type="InterPro" id="IPR050339">
    <property type="entry name" value="CC_SR_Kinase"/>
</dbReference>
<feature type="region of interest" description="Disordered" evidence="11">
    <location>
        <begin position="1581"/>
        <end position="1626"/>
    </location>
</feature>
<gene>
    <name evidence="14" type="ORF">TcWFU_008549</name>
</gene>
<evidence type="ECO:0000256" key="8">
    <source>
        <dbReference type="ARBA" id="ARBA00047899"/>
    </source>
</evidence>
<comment type="catalytic activity">
    <reaction evidence="9">
        <text>L-seryl-[protein] + ATP = O-phospho-L-seryl-[protein] + ADP + H(+)</text>
        <dbReference type="Rhea" id="RHEA:17989"/>
        <dbReference type="Rhea" id="RHEA-COMP:9863"/>
        <dbReference type="Rhea" id="RHEA-COMP:11604"/>
        <dbReference type="ChEBI" id="CHEBI:15378"/>
        <dbReference type="ChEBI" id="CHEBI:29999"/>
        <dbReference type="ChEBI" id="CHEBI:30616"/>
        <dbReference type="ChEBI" id="CHEBI:83421"/>
        <dbReference type="ChEBI" id="CHEBI:456216"/>
        <dbReference type="EC" id="2.7.11.1"/>
    </reaction>
</comment>
<feature type="domain" description="RWD" evidence="13">
    <location>
        <begin position="41"/>
        <end position="142"/>
    </location>
</feature>
<dbReference type="InterPro" id="IPR017441">
    <property type="entry name" value="Protein_kinase_ATP_BS"/>
</dbReference>
<evidence type="ECO:0000259" key="12">
    <source>
        <dbReference type="PROSITE" id="PS50011"/>
    </source>
</evidence>
<keyword evidence="6 10" id="KW-0067">ATP-binding</keyword>
<dbReference type="Gene3D" id="3.30.930.10">
    <property type="entry name" value="Bira Bifunctional Protein, Domain 2"/>
    <property type="match status" value="1"/>
</dbReference>
<dbReference type="PROSITE" id="PS00108">
    <property type="entry name" value="PROTEIN_KINASE_ST"/>
    <property type="match status" value="1"/>
</dbReference>
<evidence type="ECO:0000259" key="13">
    <source>
        <dbReference type="PROSITE" id="PS50908"/>
    </source>
</evidence>
<dbReference type="PANTHER" id="PTHR11042">
    <property type="entry name" value="EUKARYOTIC TRANSLATION INITIATION FACTOR 2-ALPHA KINASE EIF2-ALPHA KINASE -RELATED"/>
    <property type="match status" value="1"/>
</dbReference>
<dbReference type="Pfam" id="PF00069">
    <property type="entry name" value="Pkinase"/>
    <property type="match status" value="4"/>
</dbReference>
<keyword evidence="4 10" id="KW-0547">Nucleotide-binding</keyword>
<evidence type="ECO:0000256" key="10">
    <source>
        <dbReference type="PROSITE-ProRule" id="PRU10141"/>
    </source>
</evidence>
<feature type="compositionally biased region" description="Basic residues" evidence="11">
    <location>
        <begin position="1928"/>
        <end position="1938"/>
    </location>
</feature>
<organism evidence="14 15">
    <name type="scientific">Taenia crassiceps</name>
    <dbReference type="NCBI Taxonomy" id="6207"/>
    <lineage>
        <taxon>Eukaryota</taxon>
        <taxon>Metazoa</taxon>
        <taxon>Spiralia</taxon>
        <taxon>Lophotrochozoa</taxon>
        <taxon>Platyhelminthes</taxon>
        <taxon>Cestoda</taxon>
        <taxon>Eucestoda</taxon>
        <taxon>Cyclophyllidea</taxon>
        <taxon>Taeniidae</taxon>
        <taxon>Taenia</taxon>
    </lineage>
</organism>
<dbReference type="InterPro" id="IPR000719">
    <property type="entry name" value="Prot_kinase_dom"/>
</dbReference>
<dbReference type="SMART" id="SM00220">
    <property type="entry name" value="S_TKc"/>
    <property type="match status" value="1"/>
</dbReference>
<dbReference type="EC" id="2.7.11.1" evidence="1"/>
<dbReference type="SUPFAM" id="SSF56112">
    <property type="entry name" value="Protein kinase-like (PK-like)"/>
    <property type="match status" value="2"/>
</dbReference>
<evidence type="ECO:0000256" key="9">
    <source>
        <dbReference type="ARBA" id="ARBA00048679"/>
    </source>
</evidence>
<feature type="compositionally biased region" description="Polar residues" evidence="11">
    <location>
        <begin position="562"/>
        <end position="586"/>
    </location>
</feature>
<feature type="domain" description="Protein kinase" evidence="12">
    <location>
        <begin position="279"/>
        <end position="554"/>
    </location>
</feature>
<dbReference type="PROSITE" id="PS50011">
    <property type="entry name" value="PROTEIN_KINASE_DOM"/>
    <property type="match status" value="2"/>
</dbReference>
<reference evidence="14 15" key="1">
    <citation type="journal article" date="2022" name="Front. Cell. Infect. Microbiol.">
        <title>The Genomes of Two Strains of Taenia crassiceps the Animal Model for the Study of Human Cysticercosis.</title>
        <authorList>
            <person name="Bobes R.J."/>
            <person name="Estrada K."/>
            <person name="Rios-Valencia D.G."/>
            <person name="Calderon-Gallegos A."/>
            <person name="de la Torre P."/>
            <person name="Carrero J.C."/>
            <person name="Sanchez-Flores A."/>
            <person name="Laclette J.P."/>
        </authorList>
    </citation>
    <scope>NUCLEOTIDE SEQUENCE [LARGE SCALE GENOMIC DNA]</scope>
    <source>
        <strain evidence="14">WFUcys</strain>
    </source>
</reference>
<feature type="compositionally biased region" description="Polar residues" evidence="11">
    <location>
        <begin position="689"/>
        <end position="702"/>
    </location>
</feature>
<evidence type="ECO:0000256" key="6">
    <source>
        <dbReference type="ARBA" id="ARBA00022840"/>
    </source>
</evidence>
<feature type="region of interest" description="Disordered" evidence="11">
    <location>
        <begin position="689"/>
        <end position="720"/>
    </location>
</feature>
<dbReference type="Gene3D" id="3.10.110.10">
    <property type="entry name" value="Ubiquitin Conjugating Enzyme"/>
    <property type="match status" value="1"/>
</dbReference>
<dbReference type="InterPro" id="IPR045864">
    <property type="entry name" value="aa-tRNA-synth_II/BPL/LPL"/>
</dbReference>
<keyword evidence="5 14" id="KW-0418">Kinase</keyword>
<sequence length="1938" mass="215553">MNDFKRENLILQKSELVLILASYPDLLLSVEGLSNLTPVEKEDDIPDSVFPLRLAFHLNAPANGELDETDIPLPSPELDLLICCGTNYPKVGPDVAIKNAQDISVRRQNRLLESLKTMATENLMTHSVFSLISFVRDCLADIRERVPKKRLAELEAAIAQEEKEMQLESKRIRSALLLRKALLQMSPSLDFAEATVVPEIETRHSTSSATHLSACPLAYHTGVQRLIFPQPRTTSLSRSLTPVFEELAISLSRRKMRPTEPPPLRILRGQCVDGPHQPSLATAPDPRFAYRAKFLAFNEDTGDELQLREWVFKALPPTSQLYSLRFLLISRFKHLIRINLSPFLLPLRGFAFDVEQEVSEPWCVVRVVSDRPRGLPISTLIQPPQPAGMPCAEKAVSKTTAEDMGRIRVIAASVLEALRWLRSQTMNHRDLQPEKIFIDGKGNVQIAEYEFDDRLDACLEGLRGDERSCPITVPSPPSRIKKAHRKDVYNLGLILVYLATKTLPEKVDAHCNPIFTPALNAVLPYAPAFKDFLQRCLCNTASSSASELLNHPFIKEPINYAPPSSASSEPQNGHSLTNNSDSNILSDTPKGERSRLYSDFEDFSVIGQGAFGCVVRARNIIENHEYAIKCVRIPRSQADLVLREVRTLAGLQHDNIVRYYTSWKDVFTEALPHNKMQWVRNAIKPSGDGSISTVQESASELSIQEEGEMEREEEVPFDINNLDLSQVEQDLRRQTARAPRQSRVSCSLDAEPLWGFSYSSSSGCNDSPTDTTTTLDPLFKHSGEDDSDNGDEDEEEDDEEEVTKENAGISYIIIQMELCACKNLRTVLDEGANLSQDRAWSYFREMTDALAYIHSKGVIHRDLKPANILLDAEDHVKIGDFGLAVRMSKLADSARKEYSAFMHGVRSGAQLCCRTTSGGSLEMSEEGGSVAKVTCGSMGGNSFSSNTPALTAARANCMTENVGTIFYMSPEITSKRKTRLVYDEKVDIYSLGIILFEMFYRRTNTFMERVNVLNDIRKPKIIFPEDWDAQTKPKQTALIRALLQHDPTRRPTASDILASPLIPPLESTESAFRKQVLDIFRDPGNKLYRFIANNLLTMSCSRTADFLYDRSKSLITNSLSPQLPYFFGASGSEESDPLRDFSRYQMFERHITHHLEAIFAAHCALPIQPPTLIPVNRRSAACWLHSPGTTTLTAASVGCLQAPSDVGVGGMEGGGGASGMEAEKLADARTTIGGPVLLDAQGVPVSLPDALHVGLARFLANAGINPPPLRELRTYQIGRTYRPWPHANPFRAIDHPLEMKYASFDVIAANYQPHLLVEIFHILSEIVSLIPLEGVTYVLYLNHTDLLEYIFKVLSVPPDLRVGLWRHLAEACETPETVPQQQQQSSGLPFRRHIVFPEYLLTAIYQQHEQRHQQPPDHHHHRGFLQRHLTRLMRLETTHVEELTEILLELPSHRHCMSRATKEAHIHQPCQRLARLLNYVHRLEAIPSLHVVLAPGLVLPCHLYQGLVYQLVCYSCKAGDFGSLVDEEKPAMHSLLGTSHVRSHTRLLVLASGGEYQHLLQQFRPPQEFLRIQAKVLNSHQINDEEDTEVEKDEEGKEESQKALSTTAPWKSTMQSGSNPSISATLPTAATSAAPSGVFGIAVSINRLTRLLLYAVDKQSANPPSLTAPLLLSTSLCNVVVTWERRTQDTRMFALERLCSRGSRPSITEVEGGYGEANTAVAATPFKRGSAPPFPFLSMLPPGTELTNHNHPVYCLVYETSCALAQRMAFHLACQLWTAGGISTRLVLKRTSDPLEMASELGATFAVRVCLLTGTKTGALTYKVWHLYGDRPGGEVSQFAESSAVMAQIHHTLSSAGSCGPHSSMLPTSANAPTTTEMGDNLASARSFSFFTTTAPTSVSTSASISAPPALWVSDEGDERRGSLSREFRRHGRRSRRR</sequence>
<proteinExistence type="inferred from homology"/>
<evidence type="ECO:0000256" key="7">
    <source>
        <dbReference type="ARBA" id="ARBA00037982"/>
    </source>
</evidence>
<feature type="compositionally biased region" description="Polar residues" evidence="11">
    <location>
        <begin position="1602"/>
        <end position="1619"/>
    </location>
</feature>
<name>A0ABR4Q6L1_9CEST</name>
<dbReference type="Pfam" id="PF05773">
    <property type="entry name" value="RWD"/>
    <property type="match status" value="1"/>
</dbReference>
<protein>
    <recommendedName>
        <fullName evidence="1">non-specific serine/threonine protein kinase</fullName>
        <ecNumber evidence="1">2.7.11.1</ecNumber>
    </recommendedName>
</protein>
<dbReference type="PANTHER" id="PTHR11042:SF136">
    <property type="entry name" value="EIF-2-ALPHA KINASE GCN2"/>
    <property type="match status" value="1"/>
</dbReference>
<comment type="caution">
    <text evidence="14">The sequence shown here is derived from an EMBL/GenBank/DDBJ whole genome shotgun (WGS) entry which is preliminary data.</text>
</comment>
<feature type="compositionally biased region" description="Basic and acidic residues" evidence="11">
    <location>
        <begin position="1918"/>
        <end position="1927"/>
    </location>
</feature>
<dbReference type="SUPFAM" id="SSF55681">
    <property type="entry name" value="Class II aaRS and biotin synthetases"/>
    <property type="match status" value="1"/>
</dbReference>
<feature type="region of interest" description="Disordered" evidence="11">
    <location>
        <begin position="1913"/>
        <end position="1938"/>
    </location>
</feature>
<dbReference type="PROSITE" id="PS00107">
    <property type="entry name" value="PROTEIN_KINASE_ATP"/>
    <property type="match status" value="1"/>
</dbReference>
<evidence type="ECO:0000256" key="3">
    <source>
        <dbReference type="ARBA" id="ARBA00022679"/>
    </source>
</evidence>
<evidence type="ECO:0000256" key="1">
    <source>
        <dbReference type="ARBA" id="ARBA00012513"/>
    </source>
</evidence>
<keyword evidence="15" id="KW-1185">Reference proteome</keyword>
<evidence type="ECO:0000313" key="15">
    <source>
        <dbReference type="Proteomes" id="UP001651158"/>
    </source>
</evidence>
<feature type="domain" description="Protein kinase" evidence="12">
    <location>
        <begin position="600"/>
        <end position="1062"/>
    </location>
</feature>
<feature type="binding site" evidence="10">
    <location>
        <position position="629"/>
    </location>
    <ligand>
        <name>ATP</name>
        <dbReference type="ChEBI" id="CHEBI:30616"/>
    </ligand>
</feature>
<dbReference type="Proteomes" id="UP001651158">
    <property type="component" value="Unassembled WGS sequence"/>
</dbReference>
<evidence type="ECO:0000256" key="5">
    <source>
        <dbReference type="ARBA" id="ARBA00022777"/>
    </source>
</evidence>
<dbReference type="InterPro" id="IPR006575">
    <property type="entry name" value="RWD_dom"/>
</dbReference>
<dbReference type="SUPFAM" id="SSF54495">
    <property type="entry name" value="UBC-like"/>
    <property type="match status" value="1"/>
</dbReference>
<dbReference type="InterPro" id="IPR008271">
    <property type="entry name" value="Ser/Thr_kinase_AS"/>
</dbReference>
<dbReference type="Gene3D" id="1.10.510.10">
    <property type="entry name" value="Transferase(Phosphotransferase) domain 1"/>
    <property type="match status" value="2"/>
</dbReference>
<dbReference type="Gene3D" id="3.30.200.20">
    <property type="entry name" value="Phosphorylase Kinase, domain 1"/>
    <property type="match status" value="1"/>
</dbReference>
<accession>A0ABR4Q6L1</accession>
<keyword evidence="3" id="KW-0808">Transferase</keyword>
<feature type="region of interest" description="Disordered" evidence="11">
    <location>
        <begin position="1856"/>
        <end position="1879"/>
    </location>
</feature>
<feature type="compositionally biased region" description="Acidic residues" evidence="11">
    <location>
        <begin position="703"/>
        <end position="716"/>
    </location>
</feature>
<feature type="region of interest" description="Disordered" evidence="11">
    <location>
        <begin position="759"/>
        <end position="804"/>
    </location>
</feature>
<feature type="compositionally biased region" description="Acidic residues" evidence="11">
    <location>
        <begin position="1584"/>
        <end position="1593"/>
    </location>
</feature>
<comment type="similarity">
    <text evidence="7">Belongs to the protein kinase superfamily. Ser/Thr protein kinase family. GCN2 subfamily.</text>
</comment>
<feature type="compositionally biased region" description="Polar residues" evidence="11">
    <location>
        <begin position="1865"/>
        <end position="1878"/>
    </location>
</feature>
<feature type="compositionally biased region" description="Acidic residues" evidence="11">
    <location>
        <begin position="785"/>
        <end position="802"/>
    </location>
</feature>
<keyword evidence="2" id="KW-0723">Serine/threonine-protein kinase</keyword>
<dbReference type="EMBL" id="JAKROA010000009">
    <property type="protein sequence ID" value="KAL5105282.1"/>
    <property type="molecule type" value="Genomic_DNA"/>
</dbReference>
<dbReference type="InterPro" id="IPR016135">
    <property type="entry name" value="UBQ-conjugating_enzyme/RWD"/>
</dbReference>
<dbReference type="PROSITE" id="PS50908">
    <property type="entry name" value="RWD"/>
    <property type="match status" value="1"/>
</dbReference>
<comment type="catalytic activity">
    <reaction evidence="8">
        <text>L-threonyl-[protein] + ATP = O-phospho-L-threonyl-[protein] + ADP + H(+)</text>
        <dbReference type="Rhea" id="RHEA:46608"/>
        <dbReference type="Rhea" id="RHEA-COMP:11060"/>
        <dbReference type="Rhea" id="RHEA-COMP:11605"/>
        <dbReference type="ChEBI" id="CHEBI:15378"/>
        <dbReference type="ChEBI" id="CHEBI:30013"/>
        <dbReference type="ChEBI" id="CHEBI:30616"/>
        <dbReference type="ChEBI" id="CHEBI:61977"/>
        <dbReference type="ChEBI" id="CHEBI:456216"/>
        <dbReference type="EC" id="2.7.11.1"/>
    </reaction>
</comment>
<feature type="region of interest" description="Disordered" evidence="11">
    <location>
        <begin position="560"/>
        <end position="590"/>
    </location>
</feature>
<dbReference type="InterPro" id="IPR011009">
    <property type="entry name" value="Kinase-like_dom_sf"/>
</dbReference>
<evidence type="ECO:0000256" key="4">
    <source>
        <dbReference type="ARBA" id="ARBA00022741"/>
    </source>
</evidence>
<evidence type="ECO:0000313" key="14">
    <source>
        <dbReference type="EMBL" id="KAL5105282.1"/>
    </source>
</evidence>
<evidence type="ECO:0000256" key="11">
    <source>
        <dbReference type="SAM" id="MobiDB-lite"/>
    </source>
</evidence>